<dbReference type="Pfam" id="PF00512">
    <property type="entry name" value="HisKA"/>
    <property type="match status" value="1"/>
</dbReference>
<evidence type="ECO:0000256" key="10">
    <source>
        <dbReference type="ARBA" id="ARBA00022777"/>
    </source>
</evidence>
<evidence type="ECO:0000256" key="15">
    <source>
        <dbReference type="PROSITE-ProRule" id="PRU00169"/>
    </source>
</evidence>
<dbReference type="InterPro" id="IPR011006">
    <property type="entry name" value="CheY-like_superfamily"/>
</dbReference>
<dbReference type="SUPFAM" id="SSF55785">
    <property type="entry name" value="PYP-like sensor domain (PAS domain)"/>
    <property type="match status" value="1"/>
</dbReference>
<comment type="caution">
    <text evidence="15">Lacks conserved residue(s) required for the propagation of feature annotation.</text>
</comment>
<evidence type="ECO:0000256" key="12">
    <source>
        <dbReference type="ARBA" id="ARBA00022989"/>
    </source>
</evidence>
<dbReference type="Gene3D" id="3.30.565.10">
    <property type="entry name" value="Histidine kinase-like ATPase, C-terminal domain"/>
    <property type="match status" value="1"/>
</dbReference>
<dbReference type="InterPro" id="IPR036097">
    <property type="entry name" value="HisK_dim/P_sf"/>
</dbReference>
<dbReference type="InterPro" id="IPR042295">
    <property type="entry name" value="NarX-like_N_sf"/>
</dbReference>
<evidence type="ECO:0000259" key="17">
    <source>
        <dbReference type="PROSITE" id="PS50109"/>
    </source>
</evidence>
<dbReference type="Gene3D" id="6.10.340.10">
    <property type="match status" value="1"/>
</dbReference>
<dbReference type="PROSITE" id="PS50109">
    <property type="entry name" value="HIS_KIN"/>
    <property type="match status" value="1"/>
</dbReference>
<feature type="domain" description="PAS" evidence="19">
    <location>
        <begin position="278"/>
        <end position="337"/>
    </location>
</feature>
<keyword evidence="12 16" id="KW-1133">Transmembrane helix</keyword>
<dbReference type="SUPFAM" id="SSF55874">
    <property type="entry name" value="ATPase domain of HSP90 chaperone/DNA topoisomerase II/histidine kinase"/>
    <property type="match status" value="1"/>
</dbReference>
<evidence type="ECO:0000313" key="21">
    <source>
        <dbReference type="EMBL" id="MBD2774712.1"/>
    </source>
</evidence>
<protein>
    <recommendedName>
        <fullName evidence="4">histidine kinase</fullName>
        <ecNumber evidence="4">2.7.13.3</ecNumber>
    </recommendedName>
</protein>
<dbReference type="EC" id="2.7.13.3" evidence="4"/>
<dbReference type="GO" id="GO:0005886">
    <property type="term" value="C:plasma membrane"/>
    <property type="evidence" value="ECO:0007669"/>
    <property type="project" value="UniProtKB-SubCell"/>
</dbReference>
<sequence length="708" mass="79217">MTISIEVTNPKSTSSKLRKHLQLSIRQRLNLLFFRFVIINLVTASIGGLGLNRVRNNSPLLNTFGSKRMLTYRLAYLANVRDRKSNLDRIAINVSIKEDIRQFEKLLTAMYQGSTEIRLAPVTEPTTLAQLHKIENTWRIYRQKLEKYLTTSQKENEYLDEINNLTSFLTNLMDVAIKIVEGQTTNTAKQSQDLLLFTLMLNFLSSMIAFFIVFHIISGLSQVTETAEQMAQGKLNVRAKVTTFDEIGVLAYTLNTMVEQIESLLQGLKTRSQELEDALTYLSTIVDNLADALLVTDTQCQITRYNPVLLAMFGLKDVDLLSQNCQVLASPKVIELVAQTQQGFGQVFTAELELANGRIGKAVARAIVKDGAVAQQQNYLGSVILIRDVTAEKQVDQMKTDFISTVSHELRTPLTSVLGFASIIQEKLEEGWLKLIPLEHRKAQRTFKQVQTNINIIISEAERLTSLINDVLDVAKMEAGKLEWHMQPTAFGEIINRAIAATSSLLTAKEVELRSLVEPDLPLVMVDSDRLIQVMINLISNAVKFTPQGYVTCQAIHNGEMLVSVIDTGIGIADGDFAKVFEKFKQVGDTLTDKPKGTGLGLPICKQIVEYHGGRIWVESELGLGCTFSFTLPLIDSNLEKEKLSINTLVQQFQERIVTTAPMEKLDYKTILVVDDDAHIRELLRQELEASGYKVREASIGYGGNYSS</sequence>
<evidence type="ECO:0000256" key="11">
    <source>
        <dbReference type="ARBA" id="ARBA00022840"/>
    </source>
</evidence>
<dbReference type="InterPro" id="IPR003594">
    <property type="entry name" value="HATPase_dom"/>
</dbReference>
<dbReference type="SMART" id="SM00387">
    <property type="entry name" value="HATPase_c"/>
    <property type="match status" value="1"/>
</dbReference>
<dbReference type="PROSITE" id="PS50112">
    <property type="entry name" value="PAS"/>
    <property type="match status" value="1"/>
</dbReference>
<evidence type="ECO:0000256" key="5">
    <source>
        <dbReference type="ARBA" id="ARBA00022475"/>
    </source>
</evidence>
<dbReference type="CDD" id="cd00082">
    <property type="entry name" value="HisKA"/>
    <property type="match status" value="1"/>
</dbReference>
<dbReference type="GO" id="GO:0005524">
    <property type="term" value="F:ATP binding"/>
    <property type="evidence" value="ECO:0007669"/>
    <property type="project" value="UniProtKB-KW"/>
</dbReference>
<organism evidence="21 22">
    <name type="scientific">Iningainema tapete BLCC-T55</name>
    <dbReference type="NCBI Taxonomy" id="2748662"/>
    <lineage>
        <taxon>Bacteria</taxon>
        <taxon>Bacillati</taxon>
        <taxon>Cyanobacteriota</taxon>
        <taxon>Cyanophyceae</taxon>
        <taxon>Nostocales</taxon>
        <taxon>Scytonemataceae</taxon>
        <taxon>Iningainema tapete</taxon>
    </lineage>
</organism>
<gene>
    <name evidence="21" type="ORF">ICL16_22245</name>
</gene>
<dbReference type="Pfam" id="PF13675">
    <property type="entry name" value="PilJ"/>
    <property type="match status" value="1"/>
</dbReference>
<comment type="catalytic activity">
    <reaction evidence="1">
        <text>ATP + protein L-histidine = ADP + protein N-phospho-L-histidine.</text>
        <dbReference type="EC" id="2.7.13.3"/>
    </reaction>
</comment>
<dbReference type="Gene3D" id="3.30.450.20">
    <property type="entry name" value="PAS domain"/>
    <property type="match status" value="1"/>
</dbReference>
<dbReference type="PANTHER" id="PTHR43047">
    <property type="entry name" value="TWO-COMPONENT HISTIDINE PROTEIN KINASE"/>
    <property type="match status" value="1"/>
</dbReference>
<dbReference type="SUPFAM" id="SSF52172">
    <property type="entry name" value="CheY-like"/>
    <property type="match status" value="1"/>
</dbReference>
<dbReference type="NCBIfam" id="TIGR00229">
    <property type="entry name" value="sensory_box"/>
    <property type="match status" value="1"/>
</dbReference>
<dbReference type="InterPro" id="IPR004358">
    <property type="entry name" value="Sig_transdc_His_kin-like_C"/>
</dbReference>
<evidence type="ECO:0000256" key="2">
    <source>
        <dbReference type="ARBA" id="ARBA00004236"/>
    </source>
</evidence>
<evidence type="ECO:0000256" key="13">
    <source>
        <dbReference type="ARBA" id="ARBA00023012"/>
    </source>
</evidence>
<evidence type="ECO:0000256" key="6">
    <source>
        <dbReference type="ARBA" id="ARBA00022553"/>
    </source>
</evidence>
<dbReference type="EMBL" id="JACXAE010000072">
    <property type="protein sequence ID" value="MBD2774712.1"/>
    <property type="molecule type" value="Genomic_DNA"/>
</dbReference>
<keyword evidence="14 16" id="KW-0472">Membrane</keyword>
<dbReference type="SMART" id="SM00304">
    <property type="entry name" value="HAMP"/>
    <property type="match status" value="1"/>
</dbReference>
<dbReference type="InterPro" id="IPR005467">
    <property type="entry name" value="His_kinase_dom"/>
</dbReference>
<dbReference type="PROSITE" id="PS50885">
    <property type="entry name" value="HAMP"/>
    <property type="match status" value="1"/>
</dbReference>
<keyword evidence="11" id="KW-0067">ATP-binding</keyword>
<dbReference type="Gene3D" id="1.10.287.130">
    <property type="match status" value="1"/>
</dbReference>
<keyword evidence="9" id="KW-0547">Nucleotide-binding</keyword>
<dbReference type="RefSeq" id="WP_190832119.1">
    <property type="nucleotide sequence ID" value="NZ_CAWPPI010000072.1"/>
</dbReference>
<dbReference type="SMART" id="SM00388">
    <property type="entry name" value="HisKA"/>
    <property type="match status" value="1"/>
</dbReference>
<dbReference type="PROSITE" id="PS50110">
    <property type="entry name" value="RESPONSE_REGULATORY"/>
    <property type="match status" value="1"/>
</dbReference>
<keyword evidence="5" id="KW-1003">Cell membrane</keyword>
<feature type="domain" description="Histidine kinase" evidence="17">
    <location>
        <begin position="405"/>
        <end position="636"/>
    </location>
</feature>
<name>A0A8J6XQK7_9CYAN</name>
<dbReference type="Gene3D" id="3.40.50.2300">
    <property type="match status" value="1"/>
</dbReference>
<evidence type="ECO:0000256" key="9">
    <source>
        <dbReference type="ARBA" id="ARBA00022741"/>
    </source>
</evidence>
<evidence type="ECO:0000259" key="19">
    <source>
        <dbReference type="PROSITE" id="PS50112"/>
    </source>
</evidence>
<dbReference type="InterPro" id="IPR003660">
    <property type="entry name" value="HAMP_dom"/>
</dbReference>
<dbReference type="SUPFAM" id="SSF47384">
    <property type="entry name" value="Homodimeric domain of signal transducing histidine kinase"/>
    <property type="match status" value="1"/>
</dbReference>
<dbReference type="InterPro" id="IPR003661">
    <property type="entry name" value="HisK_dim/P_dom"/>
</dbReference>
<proteinExistence type="predicted"/>
<dbReference type="Proteomes" id="UP000629098">
    <property type="component" value="Unassembled WGS sequence"/>
</dbReference>
<feature type="transmembrane region" description="Helical" evidence="16">
    <location>
        <begin position="194"/>
        <end position="217"/>
    </location>
</feature>
<evidence type="ECO:0000256" key="7">
    <source>
        <dbReference type="ARBA" id="ARBA00022679"/>
    </source>
</evidence>
<dbReference type="PANTHER" id="PTHR43047:SF72">
    <property type="entry name" value="OSMOSENSING HISTIDINE PROTEIN KINASE SLN1"/>
    <property type="match status" value="1"/>
</dbReference>
<feature type="domain" description="Response regulatory" evidence="18">
    <location>
        <begin position="670"/>
        <end position="708"/>
    </location>
</feature>
<keyword evidence="7" id="KW-0808">Transferase</keyword>
<evidence type="ECO:0000256" key="8">
    <source>
        <dbReference type="ARBA" id="ARBA00022692"/>
    </source>
</evidence>
<evidence type="ECO:0000256" key="1">
    <source>
        <dbReference type="ARBA" id="ARBA00000085"/>
    </source>
</evidence>
<dbReference type="SUPFAM" id="SSF158472">
    <property type="entry name" value="HAMP domain-like"/>
    <property type="match status" value="1"/>
</dbReference>
<dbReference type="FunFam" id="1.10.287.130:FF:000001">
    <property type="entry name" value="Two-component sensor histidine kinase"/>
    <property type="match status" value="1"/>
</dbReference>
<keyword evidence="22" id="KW-1185">Reference proteome</keyword>
<dbReference type="PRINTS" id="PR00344">
    <property type="entry name" value="BCTRLSENSOR"/>
</dbReference>
<dbReference type="InterPro" id="IPR000014">
    <property type="entry name" value="PAS"/>
</dbReference>
<keyword evidence="10" id="KW-0418">Kinase</keyword>
<dbReference type="InterPro" id="IPR001789">
    <property type="entry name" value="Sig_transdc_resp-reg_receiver"/>
</dbReference>
<comment type="subcellular location">
    <subcellularLocation>
        <location evidence="2">Cell membrane</location>
    </subcellularLocation>
    <subcellularLocation>
        <location evidence="3">Membrane raft</location>
        <topology evidence="3">Multi-pass membrane protein</topology>
    </subcellularLocation>
</comment>
<feature type="transmembrane region" description="Helical" evidence="16">
    <location>
        <begin position="32"/>
        <end position="51"/>
    </location>
</feature>
<dbReference type="GO" id="GO:0009927">
    <property type="term" value="F:histidine phosphotransfer kinase activity"/>
    <property type="evidence" value="ECO:0007669"/>
    <property type="project" value="TreeGrafter"/>
</dbReference>
<keyword evidence="6" id="KW-0597">Phosphoprotein</keyword>
<dbReference type="CDD" id="cd06225">
    <property type="entry name" value="HAMP"/>
    <property type="match status" value="1"/>
</dbReference>
<dbReference type="InterPro" id="IPR036890">
    <property type="entry name" value="HATPase_C_sf"/>
</dbReference>
<comment type="caution">
    <text evidence="21">The sequence shown here is derived from an EMBL/GenBank/DDBJ whole genome shotgun (WGS) entry which is preliminary data.</text>
</comment>
<feature type="domain" description="HAMP" evidence="20">
    <location>
        <begin position="214"/>
        <end position="266"/>
    </location>
</feature>
<dbReference type="InterPro" id="IPR029095">
    <property type="entry name" value="NarX-like_N"/>
</dbReference>
<dbReference type="GO" id="GO:0045121">
    <property type="term" value="C:membrane raft"/>
    <property type="evidence" value="ECO:0007669"/>
    <property type="project" value="UniProtKB-SubCell"/>
</dbReference>
<evidence type="ECO:0000256" key="14">
    <source>
        <dbReference type="ARBA" id="ARBA00023136"/>
    </source>
</evidence>
<reference evidence="21" key="1">
    <citation type="submission" date="2020-09" db="EMBL/GenBank/DDBJ databases">
        <title>Iningainema tapete sp. nov. (Scytonemataceae, Cyanobacteria) from greenhouses in central Florida (USA) produces two types of nodularin with biosynthetic potential for microcystin-LR and anabaenopeptins.</title>
        <authorList>
            <person name="Berthold D.E."/>
            <person name="Lefler F.W."/>
            <person name="Huang I.-S."/>
            <person name="Abdulla H."/>
            <person name="Zimba P.V."/>
            <person name="Laughinghouse H.D. IV."/>
        </authorList>
    </citation>
    <scope>NUCLEOTIDE SEQUENCE</scope>
    <source>
        <strain evidence="21">BLCCT55</strain>
    </source>
</reference>
<dbReference type="Pfam" id="PF02518">
    <property type="entry name" value="HATPase_c"/>
    <property type="match status" value="1"/>
</dbReference>
<dbReference type="Pfam" id="PF00672">
    <property type="entry name" value="HAMP"/>
    <property type="match status" value="1"/>
</dbReference>
<keyword evidence="8 16" id="KW-0812">Transmembrane</keyword>
<keyword evidence="13" id="KW-0902">Two-component regulatory system</keyword>
<evidence type="ECO:0000256" key="16">
    <source>
        <dbReference type="SAM" id="Phobius"/>
    </source>
</evidence>
<dbReference type="GO" id="GO:0000155">
    <property type="term" value="F:phosphorelay sensor kinase activity"/>
    <property type="evidence" value="ECO:0007669"/>
    <property type="project" value="InterPro"/>
</dbReference>
<evidence type="ECO:0000259" key="20">
    <source>
        <dbReference type="PROSITE" id="PS50885"/>
    </source>
</evidence>
<evidence type="ECO:0000256" key="4">
    <source>
        <dbReference type="ARBA" id="ARBA00012438"/>
    </source>
</evidence>
<dbReference type="FunFam" id="3.30.565.10:FF:000023">
    <property type="entry name" value="PAS domain-containing sensor histidine kinase"/>
    <property type="match status" value="1"/>
</dbReference>
<evidence type="ECO:0000259" key="18">
    <source>
        <dbReference type="PROSITE" id="PS50110"/>
    </source>
</evidence>
<evidence type="ECO:0000256" key="3">
    <source>
        <dbReference type="ARBA" id="ARBA00004314"/>
    </source>
</evidence>
<accession>A0A8J6XQK7</accession>
<dbReference type="AlphaFoldDB" id="A0A8J6XQK7"/>
<dbReference type="InterPro" id="IPR035965">
    <property type="entry name" value="PAS-like_dom_sf"/>
</dbReference>
<dbReference type="Gene3D" id="1.20.120.960">
    <property type="entry name" value="Histidine kinase NarX, sensor domain"/>
    <property type="match status" value="1"/>
</dbReference>
<dbReference type="CDD" id="cd16922">
    <property type="entry name" value="HATPase_EvgS-ArcB-TorS-like"/>
    <property type="match status" value="1"/>
</dbReference>
<evidence type="ECO:0000313" key="22">
    <source>
        <dbReference type="Proteomes" id="UP000629098"/>
    </source>
</evidence>